<name>A0ABR3ZY19_9LECA</name>
<feature type="domain" description="Nephrocystin 3-like N-terminal" evidence="3">
    <location>
        <begin position="196"/>
        <end position="356"/>
    </location>
</feature>
<dbReference type="PANTHER" id="PTHR10039:SF16">
    <property type="entry name" value="GPI INOSITOL-DEACYLASE"/>
    <property type="match status" value="1"/>
</dbReference>
<dbReference type="EMBL" id="JBEFKJ010000046">
    <property type="protein sequence ID" value="KAL2036977.1"/>
    <property type="molecule type" value="Genomic_DNA"/>
</dbReference>
<reference evidence="4 5" key="1">
    <citation type="submission" date="2024-09" db="EMBL/GenBank/DDBJ databases">
        <title>Rethinking Asexuality: The Enigmatic Case of Functional Sexual Genes in Lepraria (Stereocaulaceae).</title>
        <authorList>
            <person name="Doellman M."/>
            <person name="Sun Y."/>
            <person name="Barcenas-Pena A."/>
            <person name="Lumbsch H.T."/>
            <person name="Grewe F."/>
        </authorList>
    </citation>
    <scope>NUCLEOTIDE SEQUENCE [LARGE SCALE GENOMIC DNA]</scope>
    <source>
        <strain evidence="4 5">Mercado 3170</strain>
    </source>
</reference>
<dbReference type="InterPro" id="IPR054471">
    <property type="entry name" value="GPIID_WHD"/>
</dbReference>
<evidence type="ECO:0000259" key="3">
    <source>
        <dbReference type="Pfam" id="PF24883"/>
    </source>
</evidence>
<dbReference type="InterPro" id="IPR029058">
    <property type="entry name" value="AB_hydrolase_fold"/>
</dbReference>
<organism evidence="4 5">
    <name type="scientific">Stereocaulon virgatum</name>
    <dbReference type="NCBI Taxonomy" id="373712"/>
    <lineage>
        <taxon>Eukaryota</taxon>
        <taxon>Fungi</taxon>
        <taxon>Dikarya</taxon>
        <taxon>Ascomycota</taxon>
        <taxon>Pezizomycotina</taxon>
        <taxon>Lecanoromycetes</taxon>
        <taxon>OSLEUM clade</taxon>
        <taxon>Lecanoromycetidae</taxon>
        <taxon>Lecanorales</taxon>
        <taxon>Lecanorineae</taxon>
        <taxon>Stereocaulaceae</taxon>
        <taxon>Stereocaulon</taxon>
    </lineage>
</organism>
<dbReference type="SUPFAM" id="SSF50978">
    <property type="entry name" value="WD40 repeat-like"/>
    <property type="match status" value="1"/>
</dbReference>
<proteinExistence type="predicted"/>
<protein>
    <recommendedName>
        <fullName evidence="6">NACHT domain-containing protein</fullName>
    </recommendedName>
</protein>
<feature type="domain" description="GPI inositol-deacylase winged helix" evidence="2">
    <location>
        <begin position="458"/>
        <end position="547"/>
    </location>
</feature>
<keyword evidence="1" id="KW-0677">Repeat</keyword>
<dbReference type="Proteomes" id="UP001590950">
    <property type="component" value="Unassembled WGS sequence"/>
</dbReference>
<dbReference type="PANTHER" id="PTHR10039">
    <property type="entry name" value="AMELOGENIN"/>
    <property type="match status" value="1"/>
</dbReference>
<evidence type="ECO:0000259" key="2">
    <source>
        <dbReference type="Pfam" id="PF22939"/>
    </source>
</evidence>
<dbReference type="SUPFAM" id="SSF52540">
    <property type="entry name" value="P-loop containing nucleoside triphosphate hydrolases"/>
    <property type="match status" value="1"/>
</dbReference>
<evidence type="ECO:0000256" key="1">
    <source>
        <dbReference type="ARBA" id="ARBA00022737"/>
    </source>
</evidence>
<gene>
    <name evidence="4" type="ORF">N7G274_010262</name>
</gene>
<dbReference type="InterPro" id="IPR056884">
    <property type="entry name" value="NPHP3-like_N"/>
</dbReference>
<accession>A0ABR3ZY19</accession>
<dbReference type="Gene3D" id="2.130.10.10">
    <property type="entry name" value="YVTN repeat-like/Quinoprotein amine dehydrogenase"/>
    <property type="match status" value="1"/>
</dbReference>
<dbReference type="Gene3D" id="3.40.50.300">
    <property type="entry name" value="P-loop containing nucleotide triphosphate hydrolases"/>
    <property type="match status" value="1"/>
</dbReference>
<dbReference type="InterPro" id="IPR036322">
    <property type="entry name" value="WD40_repeat_dom_sf"/>
</dbReference>
<evidence type="ECO:0000313" key="4">
    <source>
        <dbReference type="EMBL" id="KAL2036977.1"/>
    </source>
</evidence>
<dbReference type="Pfam" id="PF24883">
    <property type="entry name" value="NPHP3_N"/>
    <property type="match status" value="1"/>
</dbReference>
<dbReference type="InterPro" id="IPR001680">
    <property type="entry name" value="WD40_rpt"/>
</dbReference>
<dbReference type="SMART" id="SM00320">
    <property type="entry name" value="WD40"/>
    <property type="match status" value="2"/>
</dbReference>
<dbReference type="Gene3D" id="3.40.50.1820">
    <property type="entry name" value="alpha/beta hydrolase"/>
    <property type="match status" value="1"/>
</dbReference>
<dbReference type="InterPro" id="IPR015943">
    <property type="entry name" value="WD40/YVTN_repeat-like_dom_sf"/>
</dbReference>
<sequence length="935" mass="104957">MGGLVIKRAYILAKQQEDYVPLADRVEAMFFLATPHRGSDLAPVFSKLLNLSGGARPFVTDLHRDSLAIQSINDEFPHCCQDLRLFSFYETLPTGYGVGTSIIVGRDLATLGYVNERSEYLNANHREVCKYASQDDPNYRTVRNALASVTHVLRSRLALTKQEISNDQRRLLNPFLGVSDAPEDDFMSVDSLRTSGSCEWLIEKTSFQQWLHHATPPIYWISAKPATGKTILSGKVISHLRGRHENCSFYFFHHGNKEKTSITSFLLSIAWQMAHLNKEVLDTVLQICEKDDHLNKADHRTVWRKLFLEGILKLHFDHTQYWVVDALDECKTELEVVSLLTKVAEVCSIRILVTSRNTYDSCRRVGLPKVQVASERIEEEDSRSDIALYIEANVDELPSVGGKGRQHIVRQILEKSVGCFLWVSLVFQELRKVHTSTDVQKVLDEVPTDMNALYARILDSMSTAAHGKSLAKAILTWTVCSTRPLKTSELYDALRLDLKDSIGSIEGSIGSSCGQLVYVDAQFHVQMIHLTARDFLRNSTYSEFAVDEKDGHRRLLMTCLQYLNGDEMKGARNRKLSASDTLQERSSFVSYASNSLFEHIAQVPSTDDDVIFTLASFFGSPNVFSWVEYIATHSDLNRLVQTGKAIGKFLRGCSPEAPKKDIALLNSWATDLVRLAIKFGRNLAACPSSIFSLIPPFCPPSTAPRKQFCISACTITVSGLRAETWDDCISTIINMRERYSSLASSETLFAIGTFSGKVILYEQTTCQEVGILQHGEPVRLLKLGDVANILVSAGSRKIRIWDLASKIYIWDFDTPQQCISLSLTDRDQLLLGCSKDHHLRIWSMNTGCLTEDVDWTQGLEGMTKQLHRRPIAAAFSADADLLAVIYKGQDILLWHLESDCLYDTFSRESGAIANPGRPYGSAGARCLVFLWRGQR</sequence>
<dbReference type="InterPro" id="IPR027417">
    <property type="entry name" value="P-loop_NTPase"/>
</dbReference>
<comment type="caution">
    <text evidence="4">The sequence shown here is derived from an EMBL/GenBank/DDBJ whole genome shotgun (WGS) entry which is preliminary data.</text>
</comment>
<evidence type="ECO:0000313" key="5">
    <source>
        <dbReference type="Proteomes" id="UP001590950"/>
    </source>
</evidence>
<evidence type="ECO:0008006" key="6">
    <source>
        <dbReference type="Google" id="ProtNLM"/>
    </source>
</evidence>
<dbReference type="Pfam" id="PF22939">
    <property type="entry name" value="WHD_GPIID"/>
    <property type="match status" value="1"/>
</dbReference>
<keyword evidence="5" id="KW-1185">Reference proteome</keyword>